<evidence type="ECO:0000313" key="6">
    <source>
        <dbReference type="Proteomes" id="UP000886803"/>
    </source>
</evidence>
<gene>
    <name evidence="5" type="ORF">H9945_00905</name>
</gene>
<reference evidence="5" key="2">
    <citation type="submission" date="2021-04" db="EMBL/GenBank/DDBJ databases">
        <authorList>
            <person name="Gilroy R."/>
        </authorList>
    </citation>
    <scope>NUCLEOTIDE SEQUENCE</scope>
    <source>
        <strain evidence="5">ChiBcec8-13705</strain>
    </source>
</reference>
<feature type="region of interest" description="Disordered" evidence="2">
    <location>
        <begin position="26"/>
        <end position="50"/>
    </location>
</feature>
<dbReference type="Proteomes" id="UP000886803">
    <property type="component" value="Unassembled WGS sequence"/>
</dbReference>
<dbReference type="PROSITE" id="PS51257">
    <property type="entry name" value="PROKAR_LIPOPROTEIN"/>
    <property type="match status" value="1"/>
</dbReference>
<comment type="caution">
    <text evidence="5">The sequence shown here is derived from an EMBL/GenBank/DDBJ whole genome shotgun (WGS) entry which is preliminary data.</text>
</comment>
<proteinExistence type="inferred from homology"/>
<dbReference type="AlphaFoldDB" id="A0A9D2M5G4"/>
<dbReference type="InterPro" id="IPR050902">
    <property type="entry name" value="ABC_Transporter_SBP"/>
</dbReference>
<dbReference type="Pfam" id="PF01497">
    <property type="entry name" value="Peripla_BP_2"/>
    <property type="match status" value="1"/>
</dbReference>
<protein>
    <submittedName>
        <fullName evidence="5">ABC transporter substrate-binding protein</fullName>
    </submittedName>
</protein>
<evidence type="ECO:0000256" key="1">
    <source>
        <dbReference type="ARBA" id="ARBA00008814"/>
    </source>
</evidence>
<sequence>MKRLTALLVAAALSLSLSLAGCGGDSASAGESAPAPTEPAATQTPEAAEGSDQAVILDENGEVYAELEATDAATEYPVTLTDQAGREVTIESQPETLVSGYYISTSLLIALGLEDNLVGIEAKADTRPIYALSAPQLLELPSVGTAKEFDLEGCAALAPDLVILPLKLQDAAESLAELGITALVVNPEDQALLEEAITLIGKATNTGVRASELLDFTYTQEARLTETLADAERPSVYLAGNSDFLSTAGDAMYQSDMIRMAGGVNAAAELTDTYWAQVSYEQVLAWDPDYIILASDASYTVDDVLADPNLAGCAAVENGNVYQIPGDAEAWDSPVPSGILGAVWLSSVLHPDLCSEADSIAVMNEFYETFYGFTYREN</sequence>
<dbReference type="EMBL" id="DWYG01000010">
    <property type="protein sequence ID" value="HJB41039.1"/>
    <property type="molecule type" value="Genomic_DNA"/>
</dbReference>
<dbReference type="SUPFAM" id="SSF53807">
    <property type="entry name" value="Helical backbone' metal receptor"/>
    <property type="match status" value="1"/>
</dbReference>
<dbReference type="PANTHER" id="PTHR30535">
    <property type="entry name" value="VITAMIN B12-BINDING PROTEIN"/>
    <property type="match status" value="1"/>
</dbReference>
<evidence type="ECO:0000256" key="2">
    <source>
        <dbReference type="SAM" id="MobiDB-lite"/>
    </source>
</evidence>
<dbReference type="InterPro" id="IPR002491">
    <property type="entry name" value="ABC_transptr_periplasmic_BD"/>
</dbReference>
<dbReference type="Gene3D" id="3.40.50.1980">
    <property type="entry name" value="Nitrogenase molybdenum iron protein domain"/>
    <property type="match status" value="2"/>
</dbReference>
<accession>A0A9D2M5G4</accession>
<reference evidence="5" key="1">
    <citation type="journal article" date="2021" name="PeerJ">
        <title>Extensive microbial diversity within the chicken gut microbiome revealed by metagenomics and culture.</title>
        <authorList>
            <person name="Gilroy R."/>
            <person name="Ravi A."/>
            <person name="Getino M."/>
            <person name="Pursley I."/>
            <person name="Horton D.L."/>
            <person name="Alikhan N.F."/>
            <person name="Baker D."/>
            <person name="Gharbi K."/>
            <person name="Hall N."/>
            <person name="Watson M."/>
            <person name="Adriaenssens E.M."/>
            <person name="Foster-Nyarko E."/>
            <person name="Jarju S."/>
            <person name="Secka A."/>
            <person name="Antonio M."/>
            <person name="Oren A."/>
            <person name="Chaudhuri R.R."/>
            <person name="La Ragione R."/>
            <person name="Hildebrand F."/>
            <person name="Pallen M.J."/>
        </authorList>
    </citation>
    <scope>NUCLEOTIDE SEQUENCE</scope>
    <source>
        <strain evidence="5">ChiBcec8-13705</strain>
    </source>
</reference>
<feature type="chain" id="PRO_5039193409" evidence="3">
    <location>
        <begin position="21"/>
        <end position="378"/>
    </location>
</feature>
<evidence type="ECO:0000256" key="3">
    <source>
        <dbReference type="SAM" id="SignalP"/>
    </source>
</evidence>
<feature type="compositionally biased region" description="Low complexity" evidence="2">
    <location>
        <begin position="26"/>
        <end position="48"/>
    </location>
</feature>
<evidence type="ECO:0000259" key="4">
    <source>
        <dbReference type="PROSITE" id="PS50983"/>
    </source>
</evidence>
<dbReference type="GO" id="GO:0071281">
    <property type="term" value="P:cellular response to iron ion"/>
    <property type="evidence" value="ECO:0007669"/>
    <property type="project" value="TreeGrafter"/>
</dbReference>
<organism evidence="5 6">
    <name type="scientific">Candidatus Gemmiger avicola</name>
    <dbReference type="NCBI Taxonomy" id="2838605"/>
    <lineage>
        <taxon>Bacteria</taxon>
        <taxon>Bacillati</taxon>
        <taxon>Bacillota</taxon>
        <taxon>Clostridia</taxon>
        <taxon>Eubacteriales</taxon>
        <taxon>Gemmiger</taxon>
    </lineage>
</organism>
<evidence type="ECO:0000313" key="5">
    <source>
        <dbReference type="EMBL" id="HJB41039.1"/>
    </source>
</evidence>
<name>A0A9D2M5G4_9FIRM</name>
<comment type="similarity">
    <text evidence="1">Belongs to the bacterial solute-binding protein 8 family.</text>
</comment>
<dbReference type="PROSITE" id="PS50983">
    <property type="entry name" value="FE_B12_PBP"/>
    <property type="match status" value="1"/>
</dbReference>
<feature type="domain" description="Fe/B12 periplasmic-binding" evidence="4">
    <location>
        <begin position="96"/>
        <end position="353"/>
    </location>
</feature>
<keyword evidence="3" id="KW-0732">Signal</keyword>
<dbReference type="PANTHER" id="PTHR30535:SF34">
    <property type="entry name" value="MOLYBDATE-BINDING PROTEIN MOLA"/>
    <property type="match status" value="1"/>
</dbReference>
<feature type="signal peptide" evidence="3">
    <location>
        <begin position="1"/>
        <end position="20"/>
    </location>
</feature>
<dbReference type="Gene3D" id="1.20.58.2180">
    <property type="match status" value="1"/>
</dbReference>